<evidence type="ECO:0000256" key="3">
    <source>
        <dbReference type="ARBA" id="ARBA00022842"/>
    </source>
</evidence>
<keyword evidence="6" id="KW-1185">Reference proteome</keyword>
<reference evidence="5 6" key="1">
    <citation type="submission" date="2018-01" db="EMBL/GenBank/DDBJ databases">
        <title>Draft genome of the type strain Pseudomonas oceani DSM 100277 isolated from the deep water in Okinawa trough, northwestern Pacific Ocean.</title>
        <authorList>
            <person name="Gomila M."/>
            <person name="Mulet M."/>
            <person name="Garcia-Valdes E."/>
            <person name="Lalucat J."/>
        </authorList>
    </citation>
    <scope>NUCLEOTIDE SEQUENCE [LARGE SCALE GENOMIC DNA]</scope>
    <source>
        <strain evidence="5 6">DSM 100277</strain>
    </source>
</reference>
<name>A0A2P4EXK4_9GAMM</name>
<gene>
    <name evidence="5" type="ORF">C1949_05840</name>
</gene>
<accession>A0A2P4EXK4</accession>
<sequence>MDVRKCARLLIVNELDQLLLFEYKDEHCAEPFWATAGGELKEGETYLDAAKRELYEETGLECAIGELVLEREDVFAVALSVPAIWQEQYFLVQCESDNEVFAASWTEEEKATIQRWAWWSLEDMRRNRALFKPLILTELLETVLASRGSA</sequence>
<dbReference type="EMBL" id="PPSK01000004">
    <property type="protein sequence ID" value="POB04732.1"/>
    <property type="molecule type" value="Genomic_DNA"/>
</dbReference>
<comment type="caution">
    <text evidence="5">The sequence shown here is derived from an EMBL/GenBank/DDBJ whole genome shotgun (WGS) entry which is preliminary data.</text>
</comment>
<evidence type="ECO:0000313" key="6">
    <source>
        <dbReference type="Proteomes" id="UP000243451"/>
    </source>
</evidence>
<evidence type="ECO:0000259" key="4">
    <source>
        <dbReference type="PROSITE" id="PS51462"/>
    </source>
</evidence>
<evidence type="ECO:0000256" key="1">
    <source>
        <dbReference type="ARBA" id="ARBA00001946"/>
    </source>
</evidence>
<dbReference type="PROSITE" id="PS51462">
    <property type="entry name" value="NUDIX"/>
    <property type="match status" value="1"/>
</dbReference>
<keyword evidence="2 5" id="KW-0378">Hydrolase</keyword>
<proteinExistence type="predicted"/>
<dbReference type="InterPro" id="IPR000086">
    <property type="entry name" value="NUDIX_hydrolase_dom"/>
</dbReference>
<dbReference type="Pfam" id="PF00293">
    <property type="entry name" value="NUDIX"/>
    <property type="match status" value="1"/>
</dbReference>
<dbReference type="CDD" id="cd04685">
    <property type="entry name" value="NUDIX_Hydrolase"/>
    <property type="match status" value="1"/>
</dbReference>
<dbReference type="OrthoDB" id="517136at2"/>
<dbReference type="Gene3D" id="3.90.79.10">
    <property type="entry name" value="Nucleoside Triphosphate Pyrophosphohydrolase"/>
    <property type="match status" value="1"/>
</dbReference>
<dbReference type="AlphaFoldDB" id="A0A2P4EXK4"/>
<dbReference type="Proteomes" id="UP000243451">
    <property type="component" value="Unassembled WGS sequence"/>
</dbReference>
<dbReference type="PANTHER" id="PTHR43046:SF12">
    <property type="entry name" value="GDP-MANNOSE MANNOSYL HYDROLASE"/>
    <property type="match status" value="1"/>
</dbReference>
<dbReference type="PROSITE" id="PS00893">
    <property type="entry name" value="NUDIX_BOX"/>
    <property type="match status" value="1"/>
</dbReference>
<dbReference type="InterPro" id="IPR020084">
    <property type="entry name" value="NUDIX_hydrolase_CS"/>
</dbReference>
<comment type="cofactor">
    <cofactor evidence="1">
        <name>Mg(2+)</name>
        <dbReference type="ChEBI" id="CHEBI:18420"/>
    </cofactor>
</comment>
<dbReference type="PANTHER" id="PTHR43046">
    <property type="entry name" value="GDP-MANNOSE MANNOSYL HYDROLASE"/>
    <property type="match status" value="1"/>
</dbReference>
<keyword evidence="3" id="KW-0460">Magnesium</keyword>
<dbReference type="SUPFAM" id="SSF55811">
    <property type="entry name" value="Nudix"/>
    <property type="match status" value="1"/>
</dbReference>
<evidence type="ECO:0000313" key="5">
    <source>
        <dbReference type="EMBL" id="POB04732.1"/>
    </source>
</evidence>
<dbReference type="GO" id="GO:0016787">
    <property type="term" value="F:hydrolase activity"/>
    <property type="evidence" value="ECO:0007669"/>
    <property type="project" value="UniProtKB-KW"/>
</dbReference>
<organism evidence="5 6">
    <name type="scientific">Halopseudomonas oceani</name>
    <dbReference type="NCBI Taxonomy" id="1708783"/>
    <lineage>
        <taxon>Bacteria</taxon>
        <taxon>Pseudomonadati</taxon>
        <taxon>Pseudomonadota</taxon>
        <taxon>Gammaproteobacteria</taxon>
        <taxon>Pseudomonadales</taxon>
        <taxon>Pseudomonadaceae</taxon>
        <taxon>Halopseudomonas</taxon>
    </lineage>
</organism>
<evidence type="ECO:0000256" key="2">
    <source>
        <dbReference type="ARBA" id="ARBA00022801"/>
    </source>
</evidence>
<protein>
    <submittedName>
        <fullName evidence="5">NTP pyrophosphohydrolase</fullName>
    </submittedName>
</protein>
<feature type="domain" description="Nudix hydrolase" evidence="4">
    <location>
        <begin position="2"/>
        <end position="141"/>
    </location>
</feature>
<dbReference type="InterPro" id="IPR015797">
    <property type="entry name" value="NUDIX_hydrolase-like_dom_sf"/>
</dbReference>